<evidence type="ECO:0000313" key="3">
    <source>
        <dbReference type="Proteomes" id="UP000826300"/>
    </source>
</evidence>
<keyword evidence="1" id="KW-0472">Membrane</keyword>
<feature type="transmembrane region" description="Helical" evidence="1">
    <location>
        <begin position="6"/>
        <end position="27"/>
    </location>
</feature>
<evidence type="ECO:0000313" key="2">
    <source>
        <dbReference type="EMBL" id="QYZ70007.1"/>
    </source>
</evidence>
<keyword evidence="1" id="KW-0812">Transmembrane</keyword>
<dbReference type="NCBIfam" id="TIGR02115">
    <property type="entry name" value="potass_kdpF"/>
    <property type="match status" value="1"/>
</dbReference>
<dbReference type="InterPro" id="IPR011726">
    <property type="entry name" value="KdpF"/>
</dbReference>
<name>A0A8G0ZTX3_9RHOB</name>
<dbReference type="AlphaFoldDB" id="A0A8G0ZTX3"/>
<dbReference type="Proteomes" id="UP000826300">
    <property type="component" value="Chromosome"/>
</dbReference>
<dbReference type="EMBL" id="CP069370">
    <property type="protein sequence ID" value="QYZ70007.1"/>
    <property type="molecule type" value="Genomic_DNA"/>
</dbReference>
<organism evidence="2 3">
    <name type="scientific">Neotabrizicola shimadae</name>
    <dbReference type="NCBI Taxonomy" id="2807096"/>
    <lineage>
        <taxon>Bacteria</taxon>
        <taxon>Pseudomonadati</taxon>
        <taxon>Pseudomonadota</taxon>
        <taxon>Alphaproteobacteria</taxon>
        <taxon>Rhodobacterales</taxon>
        <taxon>Paracoccaceae</taxon>
        <taxon>Neotabrizicola</taxon>
    </lineage>
</organism>
<accession>A0A8G0ZTX3</accession>
<keyword evidence="1" id="KW-1133">Transmembrane helix</keyword>
<gene>
    <name evidence="2" type="primary">kdpF</name>
    <name evidence="2" type="ORF">JO391_00220</name>
</gene>
<sequence length="32" mass="3509">MRAAMFDLILGLAVAAGLFVYLGLALLRPERF</sequence>
<keyword evidence="3" id="KW-1185">Reference proteome</keyword>
<protein>
    <submittedName>
        <fullName evidence="2">K(+)-transporting ATPase subunit F</fullName>
    </submittedName>
</protein>
<dbReference type="GO" id="GO:0008556">
    <property type="term" value="F:P-type potassium transmembrane transporter activity"/>
    <property type="evidence" value="ECO:0007669"/>
    <property type="project" value="InterPro"/>
</dbReference>
<dbReference type="GO" id="GO:0005886">
    <property type="term" value="C:plasma membrane"/>
    <property type="evidence" value="ECO:0007669"/>
    <property type="project" value="InterPro"/>
</dbReference>
<evidence type="ECO:0000256" key="1">
    <source>
        <dbReference type="SAM" id="Phobius"/>
    </source>
</evidence>
<dbReference type="Pfam" id="PF09604">
    <property type="entry name" value="Potass_KdpF"/>
    <property type="match status" value="1"/>
</dbReference>
<reference evidence="2" key="1">
    <citation type="submission" date="2021-02" db="EMBL/GenBank/DDBJ databases">
        <title>Rhodobacter shimadae sp. nov., an aerobic anoxygenic phototrophic bacterium isolated from a hot spring.</title>
        <authorList>
            <person name="Muramatsu S."/>
            <person name="Haruta S."/>
            <person name="Hirose S."/>
            <person name="Hanada S."/>
        </authorList>
    </citation>
    <scope>NUCLEOTIDE SEQUENCE</scope>
    <source>
        <strain evidence="2">N10</strain>
    </source>
</reference>
<dbReference type="RefSeq" id="WP_220662223.1">
    <property type="nucleotide sequence ID" value="NZ_CP069370.1"/>
</dbReference>
<proteinExistence type="predicted"/>
<dbReference type="KEGG" id="nsm:JO391_00220"/>